<sequence>MKIKKSLDSYKVIFQNTFYLSIIEAIRLIMPFIALPYIITTIGATNYGIIIFSQTIVSYFSIVINWGLDVTSVREVSLNRGSLKKMSLIVSTVFTIKFILFGLCFSIFMICLFFIPFFQQYRIIYLYAFLSCFSEVIIPVWFFQGIEKMKYLTYIRTTSIVLYTILVFTFIKKEMDFTLLALLQSLANITAGVFSLILLLIFCRVKFVFPTFRVMKETFCNSTPFFVSRVSFLLNTNIAKTMSGLFLNMHTVAAFDLSQKILSFVSVPIQMLNQAIYPHVAKNPIKSFSVKMLYVIAALSLILSVLLFFLAPYIILYFSAQLYAEALIFIRILCLYVFCFGINTYLGTPLLVAYGFYKPFNFSVIYSTLFVCSLYGILYVFNLLGGECFALAMFLTELFILIYRFYYCLKFKLI</sequence>
<evidence type="ECO:0000313" key="7">
    <source>
        <dbReference type="EMBL" id="EXZ31055.1"/>
    </source>
</evidence>
<feature type="transmembrane region" description="Helical" evidence="6">
    <location>
        <begin position="292"/>
        <end position="316"/>
    </location>
</feature>
<feature type="transmembrane region" description="Helical" evidence="6">
    <location>
        <begin position="124"/>
        <end position="144"/>
    </location>
</feature>
<feature type="transmembrane region" description="Helical" evidence="6">
    <location>
        <begin position="151"/>
        <end position="171"/>
    </location>
</feature>
<dbReference type="Pfam" id="PF01943">
    <property type="entry name" value="Polysacc_synt"/>
    <property type="match status" value="1"/>
</dbReference>
<feature type="transmembrane region" description="Helical" evidence="6">
    <location>
        <begin position="364"/>
        <end position="384"/>
    </location>
</feature>
<keyword evidence="5 6" id="KW-0472">Membrane</keyword>
<keyword evidence="3 6" id="KW-0812">Transmembrane</keyword>
<feature type="transmembrane region" description="Helical" evidence="6">
    <location>
        <begin position="45"/>
        <end position="68"/>
    </location>
</feature>
<feature type="transmembrane region" description="Helical" evidence="6">
    <location>
        <begin position="177"/>
        <end position="203"/>
    </location>
</feature>
<feature type="transmembrane region" description="Helical" evidence="6">
    <location>
        <begin position="328"/>
        <end position="357"/>
    </location>
</feature>
<name>A0A015XAC6_BACFG</name>
<keyword evidence="2" id="KW-1003">Cell membrane</keyword>
<proteinExistence type="predicted"/>
<dbReference type="Proteomes" id="UP000022082">
    <property type="component" value="Unassembled WGS sequence"/>
</dbReference>
<evidence type="ECO:0000256" key="5">
    <source>
        <dbReference type="ARBA" id="ARBA00023136"/>
    </source>
</evidence>
<gene>
    <name evidence="7" type="ORF">M136_5186</name>
</gene>
<organism evidence="7 8">
    <name type="scientific">Bacteroides fragilis str. S36L11</name>
    <dbReference type="NCBI Taxonomy" id="1339327"/>
    <lineage>
        <taxon>Bacteria</taxon>
        <taxon>Pseudomonadati</taxon>
        <taxon>Bacteroidota</taxon>
        <taxon>Bacteroidia</taxon>
        <taxon>Bacteroidales</taxon>
        <taxon>Bacteroidaceae</taxon>
        <taxon>Bacteroides</taxon>
    </lineage>
</organism>
<accession>A0A015XAC6</accession>
<dbReference type="PATRIC" id="fig|1339327.3.peg.422"/>
<feature type="transmembrane region" description="Helical" evidence="6">
    <location>
        <begin position="88"/>
        <end position="118"/>
    </location>
</feature>
<evidence type="ECO:0000256" key="2">
    <source>
        <dbReference type="ARBA" id="ARBA00022475"/>
    </source>
</evidence>
<keyword evidence="4 6" id="KW-1133">Transmembrane helix</keyword>
<dbReference type="RefSeq" id="WP_032533435.1">
    <property type="nucleotide sequence ID" value="NZ_JGDJ01000090.1"/>
</dbReference>
<protein>
    <submittedName>
        <fullName evidence="7">Polysaccharide biosynthesis family protein</fullName>
    </submittedName>
</protein>
<dbReference type="PANTHER" id="PTHR30250">
    <property type="entry name" value="PST FAMILY PREDICTED COLANIC ACID TRANSPORTER"/>
    <property type="match status" value="1"/>
</dbReference>
<evidence type="ECO:0000256" key="3">
    <source>
        <dbReference type="ARBA" id="ARBA00022692"/>
    </source>
</evidence>
<dbReference type="PANTHER" id="PTHR30250:SF11">
    <property type="entry name" value="O-ANTIGEN TRANSPORTER-RELATED"/>
    <property type="match status" value="1"/>
</dbReference>
<reference evidence="7 8" key="1">
    <citation type="submission" date="2014-02" db="EMBL/GenBank/DDBJ databases">
        <authorList>
            <person name="Sears C."/>
            <person name="Carroll K."/>
            <person name="Sack B.R."/>
            <person name="Qadri F."/>
            <person name="Myers L.L."/>
            <person name="Chung G.-T."/>
            <person name="Escheverria P."/>
            <person name="Fraser C.M."/>
            <person name="Sadzewicz L."/>
            <person name="Shefchek K.A."/>
            <person name="Tallon L."/>
            <person name="Das S.P."/>
            <person name="Daugherty S."/>
            <person name="Mongodin E.F."/>
        </authorList>
    </citation>
    <scope>NUCLEOTIDE SEQUENCE [LARGE SCALE GENOMIC DNA]</scope>
    <source>
        <strain evidence="7 8">S36L11</strain>
    </source>
</reference>
<comment type="subcellular location">
    <subcellularLocation>
        <location evidence="1">Cell membrane</location>
        <topology evidence="1">Multi-pass membrane protein</topology>
    </subcellularLocation>
</comment>
<feature type="transmembrane region" description="Helical" evidence="6">
    <location>
        <begin position="12"/>
        <end position="39"/>
    </location>
</feature>
<feature type="transmembrane region" description="Helical" evidence="6">
    <location>
        <begin position="390"/>
        <end position="409"/>
    </location>
</feature>
<comment type="caution">
    <text evidence="7">The sequence shown here is derived from an EMBL/GenBank/DDBJ whole genome shotgun (WGS) entry which is preliminary data.</text>
</comment>
<dbReference type="AlphaFoldDB" id="A0A015XAC6"/>
<dbReference type="GO" id="GO:0005886">
    <property type="term" value="C:plasma membrane"/>
    <property type="evidence" value="ECO:0007669"/>
    <property type="project" value="UniProtKB-SubCell"/>
</dbReference>
<dbReference type="EMBL" id="JGDJ01000090">
    <property type="protein sequence ID" value="EXZ31055.1"/>
    <property type="molecule type" value="Genomic_DNA"/>
</dbReference>
<evidence type="ECO:0000256" key="6">
    <source>
        <dbReference type="SAM" id="Phobius"/>
    </source>
</evidence>
<dbReference type="InterPro" id="IPR050833">
    <property type="entry name" value="Poly_Biosynth_Transport"/>
</dbReference>
<evidence type="ECO:0000313" key="8">
    <source>
        <dbReference type="Proteomes" id="UP000022082"/>
    </source>
</evidence>
<evidence type="ECO:0000256" key="1">
    <source>
        <dbReference type="ARBA" id="ARBA00004651"/>
    </source>
</evidence>
<dbReference type="InterPro" id="IPR002797">
    <property type="entry name" value="Polysacc_synth"/>
</dbReference>
<evidence type="ECO:0000256" key="4">
    <source>
        <dbReference type="ARBA" id="ARBA00022989"/>
    </source>
</evidence>